<evidence type="ECO:0008006" key="4">
    <source>
        <dbReference type="Google" id="ProtNLM"/>
    </source>
</evidence>
<evidence type="ECO:0000313" key="2">
    <source>
        <dbReference type="EMBL" id="TBW22757.1"/>
    </source>
</evidence>
<keyword evidence="1" id="KW-0472">Membrane</keyword>
<organism evidence="2 3">
    <name type="scientific">Arcanobacterium bovis</name>
    <dbReference type="NCBI Taxonomy" id="2529275"/>
    <lineage>
        <taxon>Bacteria</taxon>
        <taxon>Bacillati</taxon>
        <taxon>Actinomycetota</taxon>
        <taxon>Actinomycetes</taxon>
        <taxon>Actinomycetales</taxon>
        <taxon>Actinomycetaceae</taxon>
        <taxon>Arcanobacterium</taxon>
    </lineage>
</organism>
<reference evidence="2 3" key="1">
    <citation type="submission" date="2019-02" db="EMBL/GenBank/DDBJ databases">
        <title>Arcanobacterium bovis sp. nov., isolated from the milk of a cow with mastitis.</title>
        <authorList>
            <person name="Sammra O."/>
            <person name="Foster G."/>
            <person name="Hassan A."/>
            <person name="Alssahen M."/>
            <person name="Laemmler C."/>
            <person name="Borowiak M."/>
            <person name="Malorny B."/>
            <person name="Abdulmawjood A."/>
        </authorList>
    </citation>
    <scope>NUCLEOTIDE SEQUENCE [LARGE SCALE GENOMIC DNA]</scope>
    <source>
        <strain evidence="2 3">C605018/01/1</strain>
    </source>
</reference>
<evidence type="ECO:0000313" key="3">
    <source>
        <dbReference type="Proteomes" id="UP000293036"/>
    </source>
</evidence>
<name>A0A4Q9V2H1_9ACTO</name>
<evidence type="ECO:0000256" key="1">
    <source>
        <dbReference type="SAM" id="Phobius"/>
    </source>
</evidence>
<dbReference type="AlphaFoldDB" id="A0A4Q9V2H1"/>
<keyword evidence="3" id="KW-1185">Reference proteome</keyword>
<gene>
    <name evidence="2" type="ORF">EZJ44_02275</name>
</gene>
<protein>
    <recommendedName>
        <fullName evidence="4">Cell division protein FtsL</fullName>
    </recommendedName>
</protein>
<accession>A0A4Q9V2H1</accession>
<comment type="caution">
    <text evidence="2">The sequence shown here is derived from an EMBL/GenBank/DDBJ whole genome shotgun (WGS) entry which is preliminary data.</text>
</comment>
<dbReference type="EMBL" id="SJDT01000002">
    <property type="protein sequence ID" value="TBW22757.1"/>
    <property type="molecule type" value="Genomic_DNA"/>
</dbReference>
<keyword evidence="1" id="KW-0812">Transmembrane</keyword>
<keyword evidence="1" id="KW-1133">Transmembrane helix</keyword>
<feature type="transmembrane region" description="Helical" evidence="1">
    <location>
        <begin position="38"/>
        <end position="59"/>
    </location>
</feature>
<sequence length="131" mass="13939">MSAANYAVSRRAVSPQSRPVIAAPGLKVVPSPAPARGMFTTVIACLLIFVASITLAFYLNTRMVQGAYELKTIKVELSKVEARMDTLQGDVVGLSTPDRLRENAAKLGMVPATDLRHIDVASGAITGNNKK</sequence>
<dbReference type="OrthoDB" id="3267558at2"/>
<dbReference type="Proteomes" id="UP000293036">
    <property type="component" value="Unassembled WGS sequence"/>
</dbReference>
<proteinExistence type="predicted"/>
<dbReference type="RefSeq" id="WP_131279723.1">
    <property type="nucleotide sequence ID" value="NZ_JBHSLR010000009.1"/>
</dbReference>